<keyword evidence="2" id="KW-0378">Hydrolase</keyword>
<dbReference type="OrthoDB" id="9807041at2"/>
<evidence type="ECO:0000256" key="2">
    <source>
        <dbReference type="ARBA" id="ARBA00022801"/>
    </source>
</evidence>
<dbReference type="InterPro" id="IPR036514">
    <property type="entry name" value="SGNH_hydro_sf"/>
</dbReference>
<proteinExistence type="inferred from homology"/>
<comment type="caution">
    <text evidence="4">The sequence shown here is derived from an EMBL/GenBank/DDBJ whole genome shotgun (WGS) entry which is preliminary data.</text>
</comment>
<dbReference type="AlphaFoldDB" id="A0A5S5DR65"/>
<dbReference type="Proteomes" id="UP000325105">
    <property type="component" value="Unassembled WGS sequence"/>
</dbReference>
<keyword evidence="5" id="KW-1185">Reference proteome</keyword>
<dbReference type="SUPFAM" id="SSF52266">
    <property type="entry name" value="SGNH hydrolase"/>
    <property type="match status" value="1"/>
</dbReference>
<dbReference type="InterPro" id="IPR008979">
    <property type="entry name" value="Galactose-bd-like_sf"/>
</dbReference>
<comment type="similarity">
    <text evidence="1">Belongs to the 'GDSL' lipolytic enzyme family.</text>
</comment>
<dbReference type="PANTHER" id="PTHR43695">
    <property type="entry name" value="PUTATIVE (AFU_ORTHOLOGUE AFUA_2G17250)-RELATED"/>
    <property type="match status" value="1"/>
</dbReference>
<dbReference type="SUPFAM" id="SSF49785">
    <property type="entry name" value="Galactose-binding domain-like"/>
    <property type="match status" value="1"/>
</dbReference>
<dbReference type="InterPro" id="IPR013830">
    <property type="entry name" value="SGNH_hydro"/>
</dbReference>
<dbReference type="RefSeq" id="WP_148906964.1">
    <property type="nucleotide sequence ID" value="NZ_VNHX01000001.1"/>
</dbReference>
<dbReference type="PANTHER" id="PTHR43695:SF1">
    <property type="entry name" value="RHAMNOGALACTURONAN ACETYLESTERASE"/>
    <property type="match status" value="1"/>
</dbReference>
<organism evidence="4 5">
    <name type="scientific">Sphingobacterium allocomposti</name>
    <dbReference type="NCBI Taxonomy" id="415956"/>
    <lineage>
        <taxon>Bacteria</taxon>
        <taxon>Pseudomonadati</taxon>
        <taxon>Bacteroidota</taxon>
        <taxon>Sphingobacteriia</taxon>
        <taxon>Sphingobacteriales</taxon>
        <taxon>Sphingobacteriaceae</taxon>
        <taxon>Sphingobacterium</taxon>
    </lineage>
</organism>
<dbReference type="Gene3D" id="2.60.120.430">
    <property type="entry name" value="Galactose-binding lectin"/>
    <property type="match status" value="1"/>
</dbReference>
<dbReference type="EMBL" id="VNHX01000001">
    <property type="protein sequence ID" value="TYP98377.1"/>
    <property type="molecule type" value="Genomic_DNA"/>
</dbReference>
<gene>
    <name evidence="4" type="ORF">BC792_10131</name>
</gene>
<accession>A0A5S5DR65</accession>
<dbReference type="CDD" id="cd01821">
    <property type="entry name" value="Rhamnogalacturan_acetylesterase_like"/>
    <property type="match status" value="1"/>
</dbReference>
<evidence type="ECO:0000256" key="1">
    <source>
        <dbReference type="ARBA" id="ARBA00008668"/>
    </source>
</evidence>
<protein>
    <submittedName>
        <fullName evidence="4">Lysophospholipase L1-like esterase</fullName>
    </submittedName>
</protein>
<reference evidence="4 5" key="1">
    <citation type="submission" date="2019-07" db="EMBL/GenBank/DDBJ databases">
        <title>Genomic Encyclopedia of Archaeal and Bacterial Type Strains, Phase II (KMG-II): from individual species to whole genera.</title>
        <authorList>
            <person name="Goeker M."/>
        </authorList>
    </citation>
    <scope>NUCLEOTIDE SEQUENCE [LARGE SCALE GENOMIC DNA]</scope>
    <source>
        <strain evidence="4 5">DSM 18850</strain>
    </source>
</reference>
<name>A0A5S5DR65_9SPHI</name>
<evidence type="ECO:0000313" key="5">
    <source>
        <dbReference type="Proteomes" id="UP000325105"/>
    </source>
</evidence>
<sequence>MGKYRFIVVIVLWLSNHSFLFAAQISMEFVFGNTGKEGAIVLDKLPSYTENEQFGFEFGSEHNVEISRSENKHLLSANLPFYFSVKVPEGNYRITIGYQGLTDSVYHSTVRSESRRLQIEQLRIPPGQFVERSFVVHLKSPRIGENVRVKLKGPREEGKLDWDDKLTLEFLQTNHIAYIRIQQVDNIRTLFLAGNSTVVNQEDEPWASWGQMIPRFFDEHVVVANHAESGLSLRSFLSSNRLLKILNLVKPGDYLFIEFGHNDQKEMGADAGAFNGYTKRLRFFVREFRAKGGIPVIVTSTARRAFGRDGQLLYTLGDYPGAARRVAKELRVPLIDLNKMTRMFYETLGVERSKKAFVHYPAGTFPDQHQPLEDNTHFNTYGAYQIAKMVLQGIKGCRLEIEEHVIDLQAYRADFPDSPDTWYWPSSIRTSLHQPEGN</sequence>
<evidence type="ECO:0000313" key="4">
    <source>
        <dbReference type="EMBL" id="TYP98377.1"/>
    </source>
</evidence>
<evidence type="ECO:0000259" key="3">
    <source>
        <dbReference type="Pfam" id="PF13472"/>
    </source>
</evidence>
<dbReference type="Pfam" id="PF13472">
    <property type="entry name" value="Lipase_GDSL_2"/>
    <property type="match status" value="1"/>
</dbReference>
<dbReference type="InterPro" id="IPR037459">
    <property type="entry name" value="RhgT-like"/>
</dbReference>
<feature type="domain" description="SGNH hydrolase-type esterase" evidence="3">
    <location>
        <begin position="194"/>
        <end position="362"/>
    </location>
</feature>
<dbReference type="GO" id="GO:0016788">
    <property type="term" value="F:hydrolase activity, acting on ester bonds"/>
    <property type="evidence" value="ECO:0007669"/>
    <property type="project" value="UniProtKB-ARBA"/>
</dbReference>
<dbReference type="Gene3D" id="3.40.50.1110">
    <property type="entry name" value="SGNH hydrolase"/>
    <property type="match status" value="1"/>
</dbReference>